<dbReference type="AlphaFoldDB" id="A0A6S7AV02"/>
<evidence type="ECO:0000313" key="3">
    <source>
        <dbReference type="Proteomes" id="UP000494365"/>
    </source>
</evidence>
<accession>A0A6S7AV02</accession>
<proteinExistence type="predicted"/>
<reference evidence="2 3" key="1">
    <citation type="submission" date="2020-04" db="EMBL/GenBank/DDBJ databases">
        <authorList>
            <person name="De Canck E."/>
        </authorList>
    </citation>
    <scope>NUCLEOTIDE SEQUENCE [LARGE SCALE GENOMIC DNA]</scope>
    <source>
        <strain evidence="2 3">LMG 28614</strain>
    </source>
</reference>
<evidence type="ECO:0000313" key="2">
    <source>
        <dbReference type="EMBL" id="CAB3778780.1"/>
    </source>
</evidence>
<dbReference type="EMBL" id="CADIKK010000002">
    <property type="protein sequence ID" value="CAB3778780.1"/>
    <property type="molecule type" value="Genomic_DNA"/>
</dbReference>
<dbReference type="Proteomes" id="UP000494365">
    <property type="component" value="Unassembled WGS sequence"/>
</dbReference>
<keyword evidence="3" id="KW-1185">Reference proteome</keyword>
<keyword evidence="1" id="KW-0175">Coiled coil</keyword>
<name>A0A6S7AV02_9BURK</name>
<protein>
    <submittedName>
        <fullName evidence="2">Uncharacterized protein</fullName>
    </submittedName>
</protein>
<dbReference type="RefSeq" id="WP_175148182.1">
    <property type="nucleotide sequence ID" value="NZ_CADIKK010000002.1"/>
</dbReference>
<gene>
    <name evidence="2" type="ORF">LMG28614_00729</name>
</gene>
<evidence type="ECO:0000256" key="1">
    <source>
        <dbReference type="SAM" id="Coils"/>
    </source>
</evidence>
<organism evidence="2 3">
    <name type="scientific">Paraburkholderia ultramafica</name>
    <dbReference type="NCBI Taxonomy" id="1544867"/>
    <lineage>
        <taxon>Bacteria</taxon>
        <taxon>Pseudomonadati</taxon>
        <taxon>Pseudomonadota</taxon>
        <taxon>Betaproteobacteria</taxon>
        <taxon>Burkholderiales</taxon>
        <taxon>Burkholderiaceae</taxon>
        <taxon>Paraburkholderia</taxon>
    </lineage>
</organism>
<sequence length="550" mass="60607">MNAPMSSATMPMNRPGSCGNPGQLCKCGGGCGGPGCQTDTMVRPRFFAGQLLLEDDLQSMENYVLAKNRLHNRRLFGDGVVCGFEVLCHPCGGGKVVVEPGYALDCCGNDIVLSCRAELDINAMIRDLRQRQLGGYDCGDPCPPMGQHGIQYSTTNTDKKVTREYCLYVHYCEQETDPVSPYSPDQPCTPTVCEPSRIREGLRFELRCPEKPQPPNDFLAALWCCLEDVVGKEKMSQDALTLEGMEHYVKEWAAGIRRTGVSAADLRDRLLALIEQSPRRVGCKLQERVLAVKLPSTSEVVKGEAHRGSEEPPTEEKGDKQVADTLVSIFVEILRDCVCSAVIPPCLDCTNTGVLLACLKVKDCDVSEICNLSRRFVVSPAAVRYWQGVGRVEHALQRVCCMDPCCGHVDDRQASAEDQKVAGTVESPQRENVLPAIAPSARLVQAAVREVERLQPPGSMAAAQLSRIEKAFGILAGKPEREPDHDRRAEKEDSIVERAMVQIREKFQSELERGAKAIEDVAELRTQMEKLQKELAEMKRTQKKQGGQDG</sequence>
<feature type="coiled-coil region" evidence="1">
    <location>
        <begin position="514"/>
        <end position="548"/>
    </location>
</feature>